<reference evidence="1" key="1">
    <citation type="journal article" date="2011" name="Plant Physiol.">
        <title>Comprehensive sequence analysis of 24,783 barley full-length cDNAs derived from 12 clone libraries.</title>
        <authorList>
            <person name="Matsumoto T."/>
            <person name="Tanaka T."/>
            <person name="Sakai H."/>
            <person name="Amano N."/>
            <person name="Kanamori H."/>
            <person name="Kurita K."/>
            <person name="Kikuta A."/>
            <person name="Kamiya K."/>
            <person name="Yamamoto M."/>
            <person name="Ikawa H."/>
            <person name="Fujii N."/>
            <person name="Hori K."/>
            <person name="Itoh T."/>
            <person name="Sato K."/>
        </authorList>
    </citation>
    <scope>NUCLEOTIDE SEQUENCE</scope>
    <source>
        <tissue evidence="1">Shoot</tissue>
    </source>
</reference>
<evidence type="ECO:0000313" key="1">
    <source>
        <dbReference type="EMBL" id="BAJ92766.1"/>
    </source>
</evidence>
<sequence length="35" mass="3741">MLASAAAATMLSSDISGVREWSKRVHLGFLSMSVM</sequence>
<dbReference type="AlphaFoldDB" id="F2DCE5"/>
<name>F2DCE5_HORVV</name>
<accession>F2DCE5</accession>
<proteinExistence type="evidence at transcript level"/>
<dbReference type="EMBL" id="AK361562">
    <property type="protein sequence ID" value="BAJ92766.1"/>
    <property type="molecule type" value="mRNA"/>
</dbReference>
<protein>
    <submittedName>
        <fullName evidence="1">Predicted protein</fullName>
    </submittedName>
</protein>
<organism evidence="1">
    <name type="scientific">Hordeum vulgare subsp. vulgare</name>
    <name type="common">Domesticated barley</name>
    <dbReference type="NCBI Taxonomy" id="112509"/>
    <lineage>
        <taxon>Eukaryota</taxon>
        <taxon>Viridiplantae</taxon>
        <taxon>Streptophyta</taxon>
        <taxon>Embryophyta</taxon>
        <taxon>Tracheophyta</taxon>
        <taxon>Spermatophyta</taxon>
        <taxon>Magnoliopsida</taxon>
        <taxon>Liliopsida</taxon>
        <taxon>Poales</taxon>
        <taxon>Poaceae</taxon>
        <taxon>BOP clade</taxon>
        <taxon>Pooideae</taxon>
        <taxon>Triticodae</taxon>
        <taxon>Triticeae</taxon>
        <taxon>Hordeinae</taxon>
        <taxon>Hordeum</taxon>
    </lineage>
</organism>